<protein>
    <submittedName>
        <fullName evidence="2">Uncharacterized protein</fullName>
    </submittedName>
</protein>
<proteinExistence type="predicted"/>
<gene>
    <name evidence="2" type="ORF">NDES1114_LOCUS19779</name>
</gene>
<organism evidence="2">
    <name type="scientific">Neobodo designis</name>
    <name type="common">Flagellated protozoan</name>
    <name type="synonym">Bodo designis</name>
    <dbReference type="NCBI Taxonomy" id="312471"/>
    <lineage>
        <taxon>Eukaryota</taxon>
        <taxon>Discoba</taxon>
        <taxon>Euglenozoa</taxon>
        <taxon>Kinetoplastea</taxon>
        <taxon>Metakinetoplastina</taxon>
        <taxon>Neobodonida</taxon>
        <taxon>Neobodo</taxon>
    </lineage>
</organism>
<accession>A0A7S1QB22</accession>
<dbReference type="AlphaFoldDB" id="A0A7S1QB22"/>
<reference evidence="2" key="1">
    <citation type="submission" date="2021-01" db="EMBL/GenBank/DDBJ databases">
        <authorList>
            <person name="Corre E."/>
            <person name="Pelletier E."/>
            <person name="Niang G."/>
            <person name="Scheremetjew M."/>
            <person name="Finn R."/>
            <person name="Kale V."/>
            <person name="Holt S."/>
            <person name="Cochrane G."/>
            <person name="Meng A."/>
            <person name="Brown T."/>
            <person name="Cohen L."/>
        </authorList>
    </citation>
    <scope>NUCLEOTIDE SEQUENCE</scope>
    <source>
        <strain evidence="2">CCAP 1951/1</strain>
    </source>
</reference>
<evidence type="ECO:0000256" key="1">
    <source>
        <dbReference type="SAM" id="MobiDB-lite"/>
    </source>
</evidence>
<name>A0A7S1QB22_NEODS</name>
<sequence>MFTKYTKGTRPTSPAQNAVAVMRYIPAKRRPWLPSRFGPKNLPPDELEKLWGSSRYGDGPKDNWGIYGNEKSRSLRGVETVDYIPKSELERFMPDISTGNQAAVTPVSMMSLRGGHRVTHDLLHAYDPHVGVWSHNRVDHDNITPQDPNRVGLHGNTLGCRSAIYRWLRRGPFAQEGHYWAHYLTRNHGRELVELDAEKPIIARTIRLAKSGQFKAACEQYRRITAAPPVEVFRALLRACVPQGLLADAVSLFEEGTKFKHVTRDAICMRALMQTAINADSPSRVMWVHHLVRGNRAQNVIARAEVELFHAYPIHVIALRYLLDRGCAAEARGVYEYMAGAGLLDYDLHHDAGMALRAALDKAGDGEVVALPEYAALPGAKLAAGAADLVAPLWDSRLPAHERAALNGADASPAARLRRAFADINVDFVLRAAAVDGDTNLLQEDRGAYKDRCLAWLDVLSRWGEEAGAPLPYLLKSRAADASGAHVRVAADPADSRRIGRLAPCDDSRFGFWYRGDVPTRFVRETYPTLSADSNTRKFLVRNPVQREVPPTIADLRAPDADARRQRVPAGSEVHSSVREGVTSTMDLPQVGALGSDSIGDSRF</sequence>
<dbReference type="EMBL" id="HBGF01029758">
    <property type="protein sequence ID" value="CAD9125785.1"/>
    <property type="molecule type" value="Transcribed_RNA"/>
</dbReference>
<evidence type="ECO:0000313" key="2">
    <source>
        <dbReference type="EMBL" id="CAD9125785.1"/>
    </source>
</evidence>
<feature type="region of interest" description="Disordered" evidence="1">
    <location>
        <begin position="556"/>
        <end position="604"/>
    </location>
</feature>